<organism evidence="1 2">
    <name type="scientific">Candidatus Sungbacteria bacterium RIFCSPHIGHO2_02_FULL_47_11</name>
    <dbReference type="NCBI Taxonomy" id="1802270"/>
    <lineage>
        <taxon>Bacteria</taxon>
        <taxon>Candidatus Sungiibacteriota</taxon>
    </lineage>
</organism>
<reference evidence="1 2" key="1">
    <citation type="journal article" date="2016" name="Nat. Commun.">
        <title>Thousands of microbial genomes shed light on interconnected biogeochemical processes in an aquifer system.</title>
        <authorList>
            <person name="Anantharaman K."/>
            <person name="Brown C.T."/>
            <person name="Hug L.A."/>
            <person name="Sharon I."/>
            <person name="Castelle C.J."/>
            <person name="Probst A.J."/>
            <person name="Thomas B.C."/>
            <person name="Singh A."/>
            <person name="Wilkins M.J."/>
            <person name="Karaoz U."/>
            <person name="Brodie E.L."/>
            <person name="Williams K.H."/>
            <person name="Hubbard S.S."/>
            <person name="Banfield J.F."/>
        </authorList>
    </citation>
    <scope>NUCLEOTIDE SEQUENCE [LARGE SCALE GENOMIC DNA]</scope>
</reference>
<evidence type="ECO:0000313" key="2">
    <source>
        <dbReference type="Proteomes" id="UP000179023"/>
    </source>
</evidence>
<dbReference type="EMBL" id="MHQI01000056">
    <property type="protein sequence ID" value="OGZ98763.1"/>
    <property type="molecule type" value="Genomic_DNA"/>
</dbReference>
<sequence>MALKSRISSELHRRIFELTLALYRVTDFFPQQEALRLSLREKANEVFGSIIEYGYDNPVSREDVVVIIARLQSMNGYLGLARSLRFVKPINIMVLEREYNTVIGFFESELAPLEIEREPTESTNLYKKMGFPGYEGGTPMESVRSRFLTGLAGDHYIHDVQKSLGEERQEVTERLQTWEEFRQETTGELLPAAPERPPVFRNIKISAPLHYSEGAAEDINDRQKTIMEHLKTAQQAKISDFYSIFEGISSKTIQRDLQSLVVKNILKKEGEKRWTVYSLNNVL</sequence>
<dbReference type="Gene3D" id="1.10.10.10">
    <property type="entry name" value="Winged helix-like DNA-binding domain superfamily/Winged helix DNA-binding domain"/>
    <property type="match status" value="1"/>
</dbReference>
<dbReference type="AlphaFoldDB" id="A0A1G2KHM2"/>
<accession>A0A1G2KHM2</accession>
<dbReference type="Proteomes" id="UP000179023">
    <property type="component" value="Unassembled WGS sequence"/>
</dbReference>
<evidence type="ECO:0008006" key="3">
    <source>
        <dbReference type="Google" id="ProtNLM"/>
    </source>
</evidence>
<comment type="caution">
    <text evidence="1">The sequence shown here is derived from an EMBL/GenBank/DDBJ whole genome shotgun (WGS) entry which is preliminary data.</text>
</comment>
<proteinExistence type="predicted"/>
<gene>
    <name evidence="1" type="ORF">A3C07_00715</name>
</gene>
<dbReference type="InterPro" id="IPR036388">
    <property type="entry name" value="WH-like_DNA-bd_sf"/>
</dbReference>
<name>A0A1G2KHM2_9BACT</name>
<dbReference type="STRING" id="1802270.A3C07_00715"/>
<evidence type="ECO:0000313" key="1">
    <source>
        <dbReference type="EMBL" id="OGZ98763.1"/>
    </source>
</evidence>
<protein>
    <recommendedName>
        <fullName evidence="3">HTH deoR-type domain-containing protein</fullName>
    </recommendedName>
</protein>